<proteinExistence type="predicted"/>
<accession>A0A4R4K402</accession>
<dbReference type="RefSeq" id="WP_132121165.1">
    <property type="nucleotide sequence ID" value="NZ_SMJU01000016.1"/>
</dbReference>
<reference evidence="4 5" key="1">
    <citation type="submission" date="2019-02" db="EMBL/GenBank/DDBJ databases">
        <title>Arundinibacter roseus gen. nov., sp. nov., a new member of the family Cytophagaceae.</title>
        <authorList>
            <person name="Szuroczki S."/>
            <person name="Khayer B."/>
            <person name="Sproer C."/>
            <person name="Toumi M."/>
            <person name="Szabo A."/>
            <person name="Felfoldi T."/>
            <person name="Schumann P."/>
            <person name="Toth E."/>
        </authorList>
    </citation>
    <scope>NUCLEOTIDE SEQUENCE [LARGE SCALE GENOMIC DNA]</scope>
    <source>
        <strain evidence="4 5">DMA-k-7a</strain>
    </source>
</reference>
<gene>
    <name evidence="4" type="ORF">EZE20_20290</name>
</gene>
<dbReference type="GO" id="GO:0003723">
    <property type="term" value="F:RNA binding"/>
    <property type="evidence" value="ECO:0007669"/>
    <property type="project" value="InterPro"/>
</dbReference>
<evidence type="ECO:0000256" key="3">
    <source>
        <dbReference type="SAM" id="SignalP"/>
    </source>
</evidence>
<dbReference type="EMBL" id="SMJU01000016">
    <property type="protein sequence ID" value="TDB60789.1"/>
    <property type="molecule type" value="Genomic_DNA"/>
</dbReference>
<name>A0A4R4K402_9BACT</name>
<evidence type="ECO:0000313" key="5">
    <source>
        <dbReference type="Proteomes" id="UP000295706"/>
    </source>
</evidence>
<comment type="caution">
    <text evidence="4">The sequence shown here is derived from an EMBL/GenBank/DDBJ whole genome shotgun (WGS) entry which is preliminary data.</text>
</comment>
<keyword evidence="2" id="KW-0378">Hydrolase</keyword>
<evidence type="ECO:0000313" key="4">
    <source>
        <dbReference type="EMBL" id="TDB60789.1"/>
    </source>
</evidence>
<evidence type="ECO:0000256" key="1">
    <source>
        <dbReference type="ARBA" id="ARBA00022722"/>
    </source>
</evidence>
<dbReference type="Gene3D" id="3.10.450.30">
    <property type="entry name" value="Microbial ribonucleases"/>
    <property type="match status" value="1"/>
</dbReference>
<keyword evidence="5" id="KW-1185">Reference proteome</keyword>
<dbReference type="GO" id="GO:0016787">
    <property type="term" value="F:hydrolase activity"/>
    <property type="evidence" value="ECO:0007669"/>
    <property type="project" value="UniProtKB-KW"/>
</dbReference>
<evidence type="ECO:0000256" key="2">
    <source>
        <dbReference type="ARBA" id="ARBA00022801"/>
    </source>
</evidence>
<keyword evidence="3" id="KW-0732">Signal</keyword>
<feature type="chain" id="PRO_5020283235" evidence="3">
    <location>
        <begin position="22"/>
        <end position="156"/>
    </location>
</feature>
<dbReference type="PROSITE" id="PS51257">
    <property type="entry name" value="PROKAR_LIPOPROTEIN"/>
    <property type="match status" value="1"/>
</dbReference>
<dbReference type="GO" id="GO:0004521">
    <property type="term" value="F:RNA endonuclease activity"/>
    <property type="evidence" value="ECO:0007669"/>
    <property type="project" value="InterPro"/>
</dbReference>
<dbReference type="InterPro" id="IPR016191">
    <property type="entry name" value="Ribonuclease/ribotoxin"/>
</dbReference>
<dbReference type="OrthoDB" id="9803442at2"/>
<keyword evidence="1" id="KW-0540">Nuclease</keyword>
<organism evidence="4 5">
    <name type="scientific">Arundinibacter roseus</name>
    <dbReference type="NCBI Taxonomy" id="2070510"/>
    <lineage>
        <taxon>Bacteria</taxon>
        <taxon>Pseudomonadati</taxon>
        <taxon>Bacteroidota</taxon>
        <taxon>Cytophagia</taxon>
        <taxon>Cytophagales</taxon>
        <taxon>Spirosomataceae</taxon>
        <taxon>Arundinibacter</taxon>
    </lineage>
</organism>
<dbReference type="Proteomes" id="UP000295706">
    <property type="component" value="Unassembled WGS sequence"/>
</dbReference>
<dbReference type="InterPro" id="IPR000026">
    <property type="entry name" value="N1-like"/>
</dbReference>
<dbReference type="Pfam" id="PF00545">
    <property type="entry name" value="Ribonuclease"/>
    <property type="match status" value="1"/>
</dbReference>
<sequence length="156" mass="17826">MKFFHNNFTFFFLLILTSSLSGCWSTTERSSAQVYQQERAAAQKPLVLSDETASREGRKKSTANAQIPAKVYEVLDYVRIHGRAPEGYVGGRKFGNYEKRLPQKTASGQSMNYREWDVNPKVKGKNRGAQRLVTSADGRAWYTKDHYSTFIEIETE</sequence>
<protein>
    <submittedName>
        <fullName evidence="4">Ribonuclease</fullName>
    </submittedName>
</protein>
<dbReference type="AlphaFoldDB" id="A0A4R4K402"/>
<feature type="signal peptide" evidence="3">
    <location>
        <begin position="1"/>
        <end position="21"/>
    </location>
</feature>
<dbReference type="SUPFAM" id="SSF53933">
    <property type="entry name" value="Microbial ribonucleases"/>
    <property type="match status" value="1"/>
</dbReference>